<evidence type="ECO:0000313" key="1">
    <source>
        <dbReference type="EMBL" id="SFB69116.1"/>
    </source>
</evidence>
<keyword evidence="2" id="KW-1185">Reference proteome</keyword>
<dbReference type="STRING" id="34097.SAMN02745150_00243"/>
<reference evidence="2" key="1">
    <citation type="submission" date="2016-10" db="EMBL/GenBank/DDBJ databases">
        <authorList>
            <person name="Varghese N."/>
            <person name="Submissions S."/>
        </authorList>
    </citation>
    <scope>NUCLEOTIDE SEQUENCE [LARGE SCALE GENOMIC DNA]</scope>
    <source>
        <strain evidence="2">ATCC 43811</strain>
    </source>
</reference>
<dbReference type="EMBL" id="FOKY01000001">
    <property type="protein sequence ID" value="SFB69116.1"/>
    <property type="molecule type" value="Genomic_DNA"/>
</dbReference>
<protein>
    <submittedName>
        <fullName evidence="1">Uncharacterized protein</fullName>
    </submittedName>
</protein>
<dbReference type="Proteomes" id="UP000240042">
    <property type="component" value="Unassembled WGS sequence"/>
</dbReference>
<evidence type="ECO:0000313" key="2">
    <source>
        <dbReference type="Proteomes" id="UP000240042"/>
    </source>
</evidence>
<name>A0A1I1D460_BREAD</name>
<dbReference type="AlphaFoldDB" id="A0A1I1D460"/>
<proteinExistence type="predicted"/>
<accession>A0A1I1D460</accession>
<gene>
    <name evidence="1" type="ORF">SAMN02745150_00243</name>
</gene>
<sequence>MLLPVPKRLDTKEDLIKIDSVTMNLNEKQDAIARNIYFLELALVMPFDHPIKALIRITNKTQYQKYQHAVNAHLHERLAQEYRRYADLYYKENIYFFNNDYYEKYLDGYDIAEFYFKGALTYRRRAQEEAQKARAIPGELNPNRDQSLIDFDEKIYKLTKNPYDFEEIFEKLLTELEANRKKILELKAKASSE</sequence>
<organism evidence="1 2">
    <name type="scientific">Brevinema andersonii</name>
    <dbReference type="NCBI Taxonomy" id="34097"/>
    <lineage>
        <taxon>Bacteria</taxon>
        <taxon>Pseudomonadati</taxon>
        <taxon>Spirochaetota</taxon>
        <taxon>Spirochaetia</taxon>
        <taxon>Brevinematales</taxon>
        <taxon>Brevinemataceae</taxon>
        <taxon>Brevinema</taxon>
    </lineage>
</organism>